<evidence type="ECO:0000313" key="4">
    <source>
        <dbReference type="EMBL" id="RLV62236.1"/>
    </source>
</evidence>
<keyword evidence="5" id="KW-1185">Reference proteome</keyword>
<feature type="domain" description="C2" evidence="3">
    <location>
        <begin position="1"/>
        <end position="94"/>
    </location>
</feature>
<dbReference type="InterPro" id="IPR035892">
    <property type="entry name" value="C2_domain_sf"/>
</dbReference>
<dbReference type="GO" id="GO:0005509">
    <property type="term" value="F:calcium ion binding"/>
    <property type="evidence" value="ECO:0007669"/>
    <property type="project" value="TreeGrafter"/>
</dbReference>
<dbReference type="OrthoDB" id="67700at2759"/>
<dbReference type="Pfam" id="PF00168">
    <property type="entry name" value="C2"/>
    <property type="match status" value="1"/>
</dbReference>
<dbReference type="GO" id="GO:0000149">
    <property type="term" value="F:SNARE binding"/>
    <property type="evidence" value="ECO:0007669"/>
    <property type="project" value="TreeGrafter"/>
</dbReference>
<keyword evidence="2" id="KW-0812">Transmembrane</keyword>
<dbReference type="PANTHER" id="PTHR10024">
    <property type="entry name" value="SYNAPTOTAGMIN"/>
    <property type="match status" value="1"/>
</dbReference>
<sequence length="100" mass="10816">MGSLGPADPYVKASLMAEGRRLKKRKTSIKKNTLNPNYNEALVFDVPHESVHHVSLTIAVVDYDWCARRALLLGGLGGLGGFLGILWHLGSSWSNGTLLG</sequence>
<dbReference type="GO" id="GO:0070382">
    <property type="term" value="C:exocytic vesicle"/>
    <property type="evidence" value="ECO:0007669"/>
    <property type="project" value="TreeGrafter"/>
</dbReference>
<comment type="caution">
    <text evidence="4">The sequence shown here is derived from an EMBL/GenBank/DDBJ whole genome shotgun (WGS) entry which is preliminary data.</text>
</comment>
<dbReference type="InterPro" id="IPR000008">
    <property type="entry name" value="C2_dom"/>
</dbReference>
<accession>A0A3L8Q4H5</accession>
<proteinExistence type="inferred from homology"/>
<reference evidence="4 5" key="1">
    <citation type="journal article" date="2018" name="Proc. R. Soc. B">
        <title>A non-coding region near Follistatin controls head colour polymorphism in the Gouldian finch.</title>
        <authorList>
            <person name="Toomey M.B."/>
            <person name="Marques C.I."/>
            <person name="Andrade P."/>
            <person name="Araujo P.M."/>
            <person name="Sabatino S."/>
            <person name="Gazda M.A."/>
            <person name="Afonso S."/>
            <person name="Lopes R.J."/>
            <person name="Corbo J.C."/>
            <person name="Carneiro M."/>
        </authorList>
    </citation>
    <scope>NUCLEOTIDE SEQUENCE [LARGE SCALE GENOMIC DNA]</scope>
    <source>
        <strain evidence="4">Red01</strain>
        <tissue evidence="4">Muscle</tissue>
    </source>
</reference>
<dbReference type="GO" id="GO:0005544">
    <property type="term" value="F:calcium-dependent phospholipid binding"/>
    <property type="evidence" value="ECO:0007669"/>
    <property type="project" value="TreeGrafter"/>
</dbReference>
<organism evidence="4 5">
    <name type="scientific">Chloebia gouldiae</name>
    <name type="common">Gouldian finch</name>
    <name type="synonym">Erythrura gouldiae</name>
    <dbReference type="NCBI Taxonomy" id="44316"/>
    <lineage>
        <taxon>Eukaryota</taxon>
        <taxon>Metazoa</taxon>
        <taxon>Chordata</taxon>
        <taxon>Craniata</taxon>
        <taxon>Vertebrata</taxon>
        <taxon>Euteleostomi</taxon>
        <taxon>Archelosauria</taxon>
        <taxon>Archosauria</taxon>
        <taxon>Dinosauria</taxon>
        <taxon>Saurischia</taxon>
        <taxon>Theropoda</taxon>
        <taxon>Coelurosauria</taxon>
        <taxon>Aves</taxon>
        <taxon>Neognathae</taxon>
        <taxon>Neoaves</taxon>
        <taxon>Telluraves</taxon>
        <taxon>Australaves</taxon>
        <taxon>Passeriformes</taxon>
        <taxon>Passeroidea</taxon>
        <taxon>Passeridae</taxon>
        <taxon>Chloebia</taxon>
    </lineage>
</organism>
<dbReference type="PROSITE" id="PS50004">
    <property type="entry name" value="C2"/>
    <property type="match status" value="1"/>
</dbReference>
<keyword evidence="2" id="KW-1133">Transmembrane helix</keyword>
<comment type="similarity">
    <text evidence="1">Belongs to the synaptotagmin family.</text>
</comment>
<dbReference type="PRINTS" id="PR00360">
    <property type="entry name" value="C2DOMAIN"/>
</dbReference>
<dbReference type="GO" id="GO:0030276">
    <property type="term" value="F:clathrin binding"/>
    <property type="evidence" value="ECO:0007669"/>
    <property type="project" value="TreeGrafter"/>
</dbReference>
<dbReference type="PANTHER" id="PTHR10024:SF176">
    <property type="entry name" value="SYNAPTOTAGMIN-3"/>
    <property type="match status" value="1"/>
</dbReference>
<evidence type="ECO:0000256" key="2">
    <source>
        <dbReference type="SAM" id="Phobius"/>
    </source>
</evidence>
<dbReference type="EMBL" id="QUSF01009428">
    <property type="protein sequence ID" value="RLV62236.1"/>
    <property type="molecule type" value="Genomic_DNA"/>
</dbReference>
<dbReference type="SUPFAM" id="SSF49562">
    <property type="entry name" value="C2 domain (Calcium/lipid-binding domain, CaLB)"/>
    <property type="match status" value="1"/>
</dbReference>
<name>A0A3L8Q4H5_CHLGU</name>
<protein>
    <recommendedName>
        <fullName evidence="3">C2 domain-containing protein</fullName>
    </recommendedName>
</protein>
<dbReference type="GO" id="GO:0005886">
    <property type="term" value="C:plasma membrane"/>
    <property type="evidence" value="ECO:0007669"/>
    <property type="project" value="TreeGrafter"/>
</dbReference>
<gene>
    <name evidence="4" type="ORF">DV515_00019527</name>
</gene>
<evidence type="ECO:0000313" key="5">
    <source>
        <dbReference type="Proteomes" id="UP000276834"/>
    </source>
</evidence>
<dbReference type="GO" id="GO:0001786">
    <property type="term" value="F:phosphatidylserine binding"/>
    <property type="evidence" value="ECO:0007669"/>
    <property type="project" value="TreeGrafter"/>
</dbReference>
<evidence type="ECO:0000259" key="3">
    <source>
        <dbReference type="PROSITE" id="PS50004"/>
    </source>
</evidence>
<evidence type="ECO:0000256" key="1">
    <source>
        <dbReference type="ARBA" id="ARBA00006996"/>
    </source>
</evidence>
<dbReference type="Proteomes" id="UP000276834">
    <property type="component" value="Unassembled WGS sequence"/>
</dbReference>
<dbReference type="Gene3D" id="2.60.40.150">
    <property type="entry name" value="C2 domain"/>
    <property type="match status" value="1"/>
</dbReference>
<feature type="transmembrane region" description="Helical" evidence="2">
    <location>
        <begin position="70"/>
        <end position="90"/>
    </location>
</feature>
<keyword evidence="2" id="KW-0472">Membrane</keyword>
<dbReference type="GO" id="GO:0017156">
    <property type="term" value="P:calcium-ion regulated exocytosis"/>
    <property type="evidence" value="ECO:0007669"/>
    <property type="project" value="TreeGrafter"/>
</dbReference>
<dbReference type="AlphaFoldDB" id="A0A3L8Q4H5"/>